<evidence type="ECO:0000313" key="2">
    <source>
        <dbReference type="EMBL" id="VEB43170.1"/>
    </source>
</evidence>
<evidence type="ECO:0000313" key="3">
    <source>
        <dbReference type="Proteomes" id="UP000275777"/>
    </source>
</evidence>
<dbReference type="PANTHER" id="PTHR45228:SF5">
    <property type="entry name" value="CYCLIC DI-GMP PHOSPHODIESTERASE VC_1348-RELATED"/>
    <property type="match status" value="1"/>
</dbReference>
<dbReference type="Gene3D" id="1.10.3210.10">
    <property type="entry name" value="Hypothetical protein af1432"/>
    <property type="match status" value="1"/>
</dbReference>
<feature type="domain" description="HD-GYP" evidence="1">
    <location>
        <begin position="1"/>
        <end position="61"/>
    </location>
</feature>
<reference evidence="2 3" key="1">
    <citation type="submission" date="2018-12" db="EMBL/GenBank/DDBJ databases">
        <authorList>
            <consortium name="Pathogen Informatics"/>
        </authorList>
    </citation>
    <scope>NUCLEOTIDE SEQUENCE [LARGE SCALE GENOMIC DNA]</scope>
    <source>
        <strain evidence="2 3">NCTC9695</strain>
    </source>
</reference>
<dbReference type="AlphaFoldDB" id="A0A3S4HJ38"/>
<dbReference type="GO" id="GO:0071111">
    <property type="term" value="F:cyclic-guanylate-specific phosphodiesterase activity"/>
    <property type="evidence" value="ECO:0007669"/>
    <property type="project" value="UniProtKB-EC"/>
</dbReference>
<protein>
    <submittedName>
        <fullName evidence="2">Cyclic di-GMP phosphodiesterase response regulator RpfG</fullName>
        <ecNumber evidence="2">3.1.4.52</ecNumber>
    </submittedName>
</protein>
<dbReference type="PANTHER" id="PTHR45228">
    <property type="entry name" value="CYCLIC DI-GMP PHOSPHODIESTERASE TM_0186-RELATED"/>
    <property type="match status" value="1"/>
</dbReference>
<name>A0A3S4HJ38_CHRVL</name>
<gene>
    <name evidence="2" type="primary">rpfG_5</name>
    <name evidence="2" type="ORF">NCTC9695_03624</name>
</gene>
<dbReference type="EMBL" id="LR134182">
    <property type="protein sequence ID" value="VEB43170.1"/>
    <property type="molecule type" value="Genomic_DNA"/>
</dbReference>
<evidence type="ECO:0000259" key="1">
    <source>
        <dbReference type="PROSITE" id="PS51832"/>
    </source>
</evidence>
<dbReference type="InterPro" id="IPR052020">
    <property type="entry name" value="Cyclic_di-GMP/3'3'-cGAMP_PDE"/>
</dbReference>
<proteinExistence type="predicted"/>
<dbReference type="InterPro" id="IPR037522">
    <property type="entry name" value="HD_GYP_dom"/>
</dbReference>
<accession>A0A3S4HJ38</accession>
<dbReference type="SUPFAM" id="SSF109604">
    <property type="entry name" value="HD-domain/PDEase-like"/>
    <property type="match status" value="1"/>
</dbReference>
<dbReference type="EC" id="3.1.4.52" evidence="2"/>
<dbReference type="PROSITE" id="PS51832">
    <property type="entry name" value="HD_GYP"/>
    <property type="match status" value="1"/>
</dbReference>
<keyword evidence="2" id="KW-0378">Hydrolase</keyword>
<organism evidence="2 3">
    <name type="scientific">Chromobacterium violaceum</name>
    <dbReference type="NCBI Taxonomy" id="536"/>
    <lineage>
        <taxon>Bacteria</taxon>
        <taxon>Pseudomonadati</taxon>
        <taxon>Pseudomonadota</taxon>
        <taxon>Betaproteobacteria</taxon>
        <taxon>Neisseriales</taxon>
        <taxon>Chromobacteriaceae</taxon>
        <taxon>Chromobacterium</taxon>
    </lineage>
</organism>
<dbReference type="Proteomes" id="UP000275777">
    <property type="component" value="Chromosome"/>
</dbReference>
<sequence length="74" mass="8179">MAVADVYDALISRRVYKPPFSHEKAVGIIRDDSGRHFDPAVVKAFLQVAEQFREIARLYSDTDVVGASVAAERG</sequence>